<feature type="transmembrane region" description="Helical" evidence="1">
    <location>
        <begin position="58"/>
        <end position="77"/>
    </location>
</feature>
<reference evidence="2" key="1">
    <citation type="submission" date="2011-10" db="EMBL/GenBank/DDBJ databases">
        <authorList>
            <person name="Genoscope - CEA"/>
        </authorList>
    </citation>
    <scope>NUCLEOTIDE SEQUENCE</scope>
</reference>
<dbReference type="Proteomes" id="UP000005222">
    <property type="component" value="Chromosome K"/>
</dbReference>
<sequence>MGHICEGDSSQDNIIVHTNTDVNRSEASYFLIFLISSSNLLIESLCSSNFSLNFFKRSFSCFFMYTFSWALSSSSNGPPLWLLNAVSATENDSVESWGVRLASVWAIILYVLSIYNYRCLKRNTRYLSS</sequence>
<feature type="transmembrane region" description="Helical" evidence="1">
    <location>
        <begin position="97"/>
        <end position="117"/>
    </location>
</feature>
<evidence type="ECO:0000313" key="4">
    <source>
        <dbReference type="Proteomes" id="UP000005222"/>
    </source>
</evidence>
<proteinExistence type="predicted"/>
<keyword evidence="1" id="KW-0812">Transmembrane</keyword>
<reference evidence="4" key="2">
    <citation type="journal article" date="2012" name="G3 (Bethesda)">
        <title>Pichia sorbitophila, an interspecies yeast hybrid reveals early steps of genome resolution following polyploidization.</title>
        <authorList>
            <person name="Leh Louis V."/>
            <person name="Despons L."/>
            <person name="Friedrich A."/>
            <person name="Martin T."/>
            <person name="Durrens P."/>
            <person name="Casaregola S."/>
            <person name="Neuveglise C."/>
            <person name="Fairhead C."/>
            <person name="Marck C."/>
            <person name="Cruz J.A."/>
            <person name="Straub M.L."/>
            <person name="Kugler V."/>
            <person name="Sacerdot C."/>
            <person name="Uzunov Z."/>
            <person name="Thierry A."/>
            <person name="Weiss S."/>
            <person name="Bleykasten C."/>
            <person name="De Montigny J."/>
            <person name="Jacques N."/>
            <person name="Jung P."/>
            <person name="Lemaire M."/>
            <person name="Mallet S."/>
            <person name="Morel G."/>
            <person name="Richard G.F."/>
            <person name="Sarkar A."/>
            <person name="Savel G."/>
            <person name="Schacherer J."/>
            <person name="Seret M.L."/>
            <person name="Talla E."/>
            <person name="Samson G."/>
            <person name="Jubin C."/>
            <person name="Poulain J."/>
            <person name="Vacherie B."/>
            <person name="Barbe V."/>
            <person name="Pelletier E."/>
            <person name="Sherman D.J."/>
            <person name="Westhof E."/>
            <person name="Weissenbach J."/>
            <person name="Baret P.V."/>
            <person name="Wincker P."/>
            <person name="Gaillardin C."/>
            <person name="Dujon B."/>
            <person name="Souciet J.L."/>
        </authorList>
    </citation>
    <scope>NUCLEOTIDE SEQUENCE [LARGE SCALE GENOMIC DNA]</scope>
    <source>
        <strain evidence="4">ATCC MYA-4447 / BCRC 22081 / CBS 7064 / NBRC 10061 / NRRL Y-12695</strain>
    </source>
</reference>
<evidence type="ECO:0000313" key="3">
    <source>
        <dbReference type="EMBL" id="CCE84220.1"/>
    </source>
</evidence>
<dbReference type="Proteomes" id="UP000005222">
    <property type="component" value="Chromosome L"/>
</dbReference>
<dbReference type="EMBL" id="FO082048">
    <property type="protein sequence ID" value="CCE84220.1"/>
    <property type="molecule type" value="Genomic_DNA"/>
</dbReference>
<feature type="transmembrane region" description="Helical" evidence="1">
    <location>
        <begin position="27"/>
        <end position="46"/>
    </location>
</feature>
<accession>G8Y883</accession>
<dbReference type="InParanoid" id="G8Y883"/>
<evidence type="ECO:0000313" key="2">
    <source>
        <dbReference type="EMBL" id="CCE83189.1"/>
    </source>
</evidence>
<dbReference type="EMBL" id="FO082049">
    <property type="protein sequence ID" value="CCE83189.1"/>
    <property type="molecule type" value="Genomic_DNA"/>
</dbReference>
<organism evidence="2 4">
    <name type="scientific">Pichia sorbitophila (strain ATCC MYA-4447 / BCRC 22081 / CBS 7064 / NBRC 10061 / NRRL Y-12695)</name>
    <name type="common">Hybrid yeast</name>
    <dbReference type="NCBI Taxonomy" id="559304"/>
    <lineage>
        <taxon>Eukaryota</taxon>
        <taxon>Fungi</taxon>
        <taxon>Dikarya</taxon>
        <taxon>Ascomycota</taxon>
        <taxon>Saccharomycotina</taxon>
        <taxon>Pichiomycetes</taxon>
        <taxon>Debaryomycetaceae</taxon>
        <taxon>Millerozyma</taxon>
    </lineage>
</organism>
<dbReference type="HOGENOM" id="CLU_1949612_0_0_1"/>
<keyword evidence="4" id="KW-1185">Reference proteome</keyword>
<keyword evidence="1" id="KW-0472">Membrane</keyword>
<name>G8Y883_PICSO</name>
<dbReference type="AlphaFoldDB" id="G8Y883"/>
<keyword evidence="1" id="KW-1133">Transmembrane helix</keyword>
<evidence type="ECO:0000256" key="1">
    <source>
        <dbReference type="SAM" id="Phobius"/>
    </source>
</evidence>
<protein>
    <submittedName>
        <fullName evidence="2">Piso0_003761 protein</fullName>
    </submittedName>
</protein>
<gene>
    <name evidence="2" type="primary">Piso0_003761</name>
    <name evidence="2" type="ORF">GNLVRS01_PISO0K01990g</name>
    <name evidence="3" type="ORF">GNLVRS01_PISO0L01991g</name>
</gene>